<dbReference type="RefSeq" id="WP_207154961.1">
    <property type="nucleotide sequence ID" value="NZ_AP024484.1"/>
</dbReference>
<reference evidence="2 3" key="1">
    <citation type="journal article" date="2022" name="Int. J. Syst. Evol. Microbiol.">
        <title>Prevotella herbatica sp. nov., a plant polysaccharide-decomposing anaerobic bacterium isolated from a methanogenic reactor.</title>
        <authorList>
            <person name="Uek A."/>
            <person name="Tonouchi A."/>
            <person name="Kaku N."/>
            <person name="Ueki K."/>
        </authorList>
    </citation>
    <scope>NUCLEOTIDE SEQUENCE [LARGE SCALE GENOMIC DNA]</scope>
    <source>
        <strain evidence="2 3">WR041</strain>
    </source>
</reference>
<proteinExistence type="predicted"/>
<accession>A0ABM7NWD5</accession>
<evidence type="ECO:0000313" key="2">
    <source>
        <dbReference type="EMBL" id="BCS84767.1"/>
    </source>
</evidence>
<sequence length="158" mass="18647">MKKIVFIFIAVLLSLSMSAQNFRHYTLSEVVDTVQYLNHNFVNQKSYFIGKPFSEVLKVYQLDLPLKFLSPNNTSPWNDKWGDMYINGAALSWYTEAECKKIFYKHINAICYIDVDFEPPYNIHVFNFMDIYKTLEEMALHLKDILVKDIRVIEKTSK</sequence>
<keyword evidence="3" id="KW-1185">Reference proteome</keyword>
<name>A0ABM7NWD5_9BACT</name>
<evidence type="ECO:0000313" key="3">
    <source>
        <dbReference type="Proteomes" id="UP001319045"/>
    </source>
</evidence>
<feature type="chain" id="PRO_5045312169" evidence="1">
    <location>
        <begin position="20"/>
        <end position="158"/>
    </location>
</feature>
<dbReference type="EMBL" id="AP024484">
    <property type="protein sequence ID" value="BCS84767.1"/>
    <property type="molecule type" value="Genomic_DNA"/>
</dbReference>
<organism evidence="2 3">
    <name type="scientific">Prevotella herbatica</name>
    <dbReference type="NCBI Taxonomy" id="2801997"/>
    <lineage>
        <taxon>Bacteria</taxon>
        <taxon>Pseudomonadati</taxon>
        <taxon>Bacteroidota</taxon>
        <taxon>Bacteroidia</taxon>
        <taxon>Bacteroidales</taxon>
        <taxon>Prevotellaceae</taxon>
        <taxon>Prevotella</taxon>
    </lineage>
</organism>
<keyword evidence="1" id="KW-0732">Signal</keyword>
<protein>
    <submittedName>
        <fullName evidence="2">Uncharacterized protein</fullName>
    </submittedName>
</protein>
<evidence type="ECO:0000256" key="1">
    <source>
        <dbReference type="SAM" id="SignalP"/>
    </source>
</evidence>
<gene>
    <name evidence="2" type="ORF">prwr041_06600</name>
</gene>
<feature type="signal peptide" evidence="1">
    <location>
        <begin position="1"/>
        <end position="19"/>
    </location>
</feature>
<dbReference type="Proteomes" id="UP001319045">
    <property type="component" value="Chromosome"/>
</dbReference>